<proteinExistence type="predicted"/>
<dbReference type="OrthoDB" id="426882at2759"/>
<dbReference type="GO" id="GO:0006351">
    <property type="term" value="P:DNA-templated transcription"/>
    <property type="evidence" value="ECO:0007669"/>
    <property type="project" value="InterPro"/>
</dbReference>
<accession>A0A8H5WTP8</accession>
<dbReference type="CDD" id="cd12148">
    <property type="entry name" value="fungal_TF_MHR"/>
    <property type="match status" value="1"/>
</dbReference>
<evidence type="ECO:0000313" key="4">
    <source>
        <dbReference type="Proteomes" id="UP000567885"/>
    </source>
</evidence>
<dbReference type="AlphaFoldDB" id="A0A8H5WTP8"/>
<feature type="domain" description="Xylanolytic transcriptional activator regulatory" evidence="2">
    <location>
        <begin position="99"/>
        <end position="326"/>
    </location>
</feature>
<dbReference type="EMBL" id="JAAGWQ010000079">
    <property type="protein sequence ID" value="KAF5669948.1"/>
    <property type="molecule type" value="Genomic_DNA"/>
</dbReference>
<evidence type="ECO:0000259" key="2">
    <source>
        <dbReference type="Pfam" id="PF04082"/>
    </source>
</evidence>
<dbReference type="InterPro" id="IPR053187">
    <property type="entry name" value="Notoamide_regulator"/>
</dbReference>
<dbReference type="PANTHER" id="PTHR47256:SF1">
    <property type="entry name" value="ZN(II)2CYS6 TRANSCRIPTION FACTOR (EUROFUNG)"/>
    <property type="match status" value="1"/>
</dbReference>
<reference evidence="3 4" key="1">
    <citation type="submission" date="2020-05" db="EMBL/GenBank/DDBJ databases">
        <title>Identification and distribution of gene clusters putatively required for synthesis of sphingolipid metabolism inhibitors in phylogenetically diverse species of the filamentous fungus Fusarium.</title>
        <authorList>
            <person name="Kim H.-S."/>
            <person name="Busman M."/>
            <person name="Brown D.W."/>
            <person name="Divon H."/>
            <person name="Uhlig S."/>
            <person name="Proctor R.H."/>
        </authorList>
    </citation>
    <scope>NUCLEOTIDE SEQUENCE [LARGE SCALE GENOMIC DNA]</scope>
    <source>
        <strain evidence="3 4">NRRL 20693</strain>
    </source>
</reference>
<dbReference type="Proteomes" id="UP000567885">
    <property type="component" value="Unassembled WGS sequence"/>
</dbReference>
<comment type="caution">
    <text evidence="3">The sequence shown here is derived from an EMBL/GenBank/DDBJ whole genome shotgun (WGS) entry which is preliminary data.</text>
</comment>
<sequence>MPTECSINNPYLNSLVYEAASVYSNNPPAANVASGLLENLPSEEQRSLYLKPFHAAQVIEPLLSDVKPSLWTTVCKDDELMRDLLSVLLRCEYQFTGAFHKDLLLEDMASRRTDFCSPLLVNVLLAYACVCYPQFSNRVKYWDPTSLMYRFIAEAKRLWELEVTVARITTIQAGILFCVFHNLCGLDEIGQTYRLKTVSLAYQLQIFDCIVKGQSERLQRGREFTAWAVYNWETLSASTLMQPPLIKKHPRWTLPNPSEDPSWYGEVWVRYPLNHGLSPCYIGEVLRAKSQFRVITNEFCEAAYSKNSKMDVSLAYHFYEKLEQWCDSLPGPLTPKRIVLPGQFHIHMSYHHLLLTIFEPLSDAMAVEKPSPQQIVGSSKRNLQTLIRLYYLRHGFEATDLFIVIPLMVIGYDATNTIKEGISEKEIETLRSTLILIAYGLYYQRRSHYLAQALFRVIRGKMRPQEISLLRSSMALEKGGVDLEPEMSVAVRSRWPVSGVVKKHEDVKSHMLSNLVDSLENGNVEESS</sequence>
<keyword evidence="1" id="KW-0539">Nucleus</keyword>
<keyword evidence="4" id="KW-1185">Reference proteome</keyword>
<organism evidence="3 4">
    <name type="scientific">Fusarium heterosporum</name>
    <dbReference type="NCBI Taxonomy" id="42747"/>
    <lineage>
        <taxon>Eukaryota</taxon>
        <taxon>Fungi</taxon>
        <taxon>Dikarya</taxon>
        <taxon>Ascomycota</taxon>
        <taxon>Pezizomycotina</taxon>
        <taxon>Sordariomycetes</taxon>
        <taxon>Hypocreomycetidae</taxon>
        <taxon>Hypocreales</taxon>
        <taxon>Nectriaceae</taxon>
        <taxon>Fusarium</taxon>
        <taxon>Fusarium heterosporum species complex</taxon>
    </lineage>
</organism>
<dbReference type="GO" id="GO:0003677">
    <property type="term" value="F:DNA binding"/>
    <property type="evidence" value="ECO:0007669"/>
    <property type="project" value="InterPro"/>
</dbReference>
<dbReference type="InterPro" id="IPR007219">
    <property type="entry name" value="XnlR_reg_dom"/>
</dbReference>
<evidence type="ECO:0000313" key="3">
    <source>
        <dbReference type="EMBL" id="KAF5669948.1"/>
    </source>
</evidence>
<dbReference type="PANTHER" id="PTHR47256">
    <property type="entry name" value="ZN(II)2CYS6 TRANSCRIPTION FACTOR (EUROFUNG)-RELATED"/>
    <property type="match status" value="1"/>
</dbReference>
<gene>
    <name evidence="3" type="ORF">FHETE_4631</name>
</gene>
<dbReference type="GO" id="GO:0008270">
    <property type="term" value="F:zinc ion binding"/>
    <property type="evidence" value="ECO:0007669"/>
    <property type="project" value="InterPro"/>
</dbReference>
<name>A0A8H5WTP8_FUSHE</name>
<dbReference type="Pfam" id="PF04082">
    <property type="entry name" value="Fungal_trans"/>
    <property type="match status" value="1"/>
</dbReference>
<evidence type="ECO:0000256" key="1">
    <source>
        <dbReference type="ARBA" id="ARBA00023242"/>
    </source>
</evidence>
<protein>
    <submittedName>
        <fullName evidence="3">NirA-like nitrate assimilation regulatory protein</fullName>
    </submittedName>
</protein>